<evidence type="ECO:0000313" key="1">
    <source>
        <dbReference type="EMBL" id="KAJ3815754.1"/>
    </source>
</evidence>
<gene>
    <name evidence="1" type="ORF">F5876DRAFT_71766</name>
</gene>
<dbReference type="Proteomes" id="UP001163835">
    <property type="component" value="Unassembled WGS sequence"/>
</dbReference>
<comment type="caution">
    <text evidence="1">The sequence shown here is derived from an EMBL/GenBank/DDBJ whole genome shotgun (WGS) entry which is preliminary data.</text>
</comment>
<dbReference type="EMBL" id="MU794946">
    <property type="protein sequence ID" value="KAJ3815754.1"/>
    <property type="molecule type" value="Genomic_DNA"/>
</dbReference>
<sequence length="104" mass="11137">MSGNNSQKNPERVAAGLRGTLHNDNVSDEAKDRATERLHEMGDDFENKTSRGSAGTGDAHENQVLGGYKATLHNDNVGEAAKAHAREVLDNANASEEPLPQSKN</sequence>
<keyword evidence="2" id="KW-1185">Reference proteome</keyword>
<name>A0ACC1UFB3_9AGAR</name>
<proteinExistence type="predicted"/>
<reference evidence="1" key="1">
    <citation type="submission" date="2022-09" db="EMBL/GenBank/DDBJ databases">
        <title>A Global Phylogenomic Analysis of the Shiitake Genus Lentinula.</title>
        <authorList>
            <consortium name="DOE Joint Genome Institute"/>
            <person name="Sierra-Patev S."/>
            <person name="Min B."/>
            <person name="Naranjo-Ortiz M."/>
            <person name="Looney B."/>
            <person name="Konkel Z."/>
            <person name="Slot J.C."/>
            <person name="Sakamoto Y."/>
            <person name="Steenwyk J.L."/>
            <person name="Rokas A."/>
            <person name="Carro J."/>
            <person name="Camarero S."/>
            <person name="Ferreira P."/>
            <person name="Molpeceres G."/>
            <person name="Ruiz-Duenas F.J."/>
            <person name="Serrano A."/>
            <person name="Henrissat B."/>
            <person name="Drula E."/>
            <person name="Hughes K.W."/>
            <person name="Mata J.L."/>
            <person name="Ishikawa N.K."/>
            <person name="Vargas-Isla R."/>
            <person name="Ushijima S."/>
            <person name="Smith C.A."/>
            <person name="Ahrendt S."/>
            <person name="Andreopoulos W."/>
            <person name="He G."/>
            <person name="Labutti K."/>
            <person name="Lipzen A."/>
            <person name="Ng V."/>
            <person name="Riley R."/>
            <person name="Sandor L."/>
            <person name="Barry K."/>
            <person name="Martinez A.T."/>
            <person name="Xiao Y."/>
            <person name="Gibbons J.G."/>
            <person name="Terashima K."/>
            <person name="Grigoriev I.V."/>
            <person name="Hibbett D.S."/>
        </authorList>
    </citation>
    <scope>NUCLEOTIDE SEQUENCE</scope>
    <source>
        <strain evidence="1">TMI1499</strain>
    </source>
</reference>
<evidence type="ECO:0000313" key="2">
    <source>
        <dbReference type="Proteomes" id="UP001163835"/>
    </source>
</evidence>
<protein>
    <submittedName>
        <fullName evidence="1">Uncharacterized protein</fullName>
    </submittedName>
</protein>
<organism evidence="1 2">
    <name type="scientific">Lentinula aff. lateritia</name>
    <dbReference type="NCBI Taxonomy" id="2804960"/>
    <lineage>
        <taxon>Eukaryota</taxon>
        <taxon>Fungi</taxon>
        <taxon>Dikarya</taxon>
        <taxon>Basidiomycota</taxon>
        <taxon>Agaricomycotina</taxon>
        <taxon>Agaricomycetes</taxon>
        <taxon>Agaricomycetidae</taxon>
        <taxon>Agaricales</taxon>
        <taxon>Marasmiineae</taxon>
        <taxon>Omphalotaceae</taxon>
        <taxon>Lentinula</taxon>
    </lineage>
</organism>
<accession>A0ACC1UFB3</accession>